<evidence type="ECO:0000313" key="1">
    <source>
        <dbReference type="EMBL" id="MPL58733.1"/>
    </source>
</evidence>
<dbReference type="EMBL" id="VSSQ01000007">
    <property type="protein sequence ID" value="MPL58733.1"/>
    <property type="molecule type" value="Genomic_DNA"/>
</dbReference>
<proteinExistence type="predicted"/>
<dbReference type="AlphaFoldDB" id="A0A644SVU5"/>
<accession>A0A644SVU5</accession>
<protein>
    <submittedName>
        <fullName evidence="1">Uncharacterized protein</fullName>
    </submittedName>
</protein>
<reference evidence="1" key="1">
    <citation type="submission" date="2019-08" db="EMBL/GenBank/DDBJ databases">
        <authorList>
            <person name="Kucharzyk K."/>
            <person name="Murdoch R.W."/>
            <person name="Higgins S."/>
            <person name="Loffler F."/>
        </authorList>
    </citation>
    <scope>NUCLEOTIDE SEQUENCE</scope>
</reference>
<comment type="caution">
    <text evidence="1">The sequence shown here is derived from an EMBL/GenBank/DDBJ whole genome shotgun (WGS) entry which is preliminary data.</text>
</comment>
<gene>
    <name evidence="1" type="ORF">SDC9_04275</name>
</gene>
<organism evidence="1">
    <name type="scientific">bioreactor metagenome</name>
    <dbReference type="NCBI Taxonomy" id="1076179"/>
    <lineage>
        <taxon>unclassified sequences</taxon>
        <taxon>metagenomes</taxon>
        <taxon>ecological metagenomes</taxon>
    </lineage>
</organism>
<name>A0A644SVU5_9ZZZZ</name>
<sequence>MTYTMCQICQTEQYCFPQFSTEPDQLINTAVCPDCLSKLYNSNLNRY</sequence>